<proteinExistence type="predicted"/>
<protein>
    <submittedName>
        <fullName evidence="1">Uncharacterized protein</fullName>
    </submittedName>
</protein>
<dbReference type="AlphaFoldDB" id="A0A9D4D821"/>
<dbReference type="Proteomes" id="UP000828390">
    <property type="component" value="Unassembled WGS sequence"/>
</dbReference>
<evidence type="ECO:0000313" key="2">
    <source>
        <dbReference type="Proteomes" id="UP000828390"/>
    </source>
</evidence>
<accession>A0A9D4D821</accession>
<keyword evidence="2" id="KW-1185">Reference proteome</keyword>
<organism evidence="1 2">
    <name type="scientific">Dreissena polymorpha</name>
    <name type="common">Zebra mussel</name>
    <name type="synonym">Mytilus polymorpha</name>
    <dbReference type="NCBI Taxonomy" id="45954"/>
    <lineage>
        <taxon>Eukaryota</taxon>
        <taxon>Metazoa</taxon>
        <taxon>Spiralia</taxon>
        <taxon>Lophotrochozoa</taxon>
        <taxon>Mollusca</taxon>
        <taxon>Bivalvia</taxon>
        <taxon>Autobranchia</taxon>
        <taxon>Heteroconchia</taxon>
        <taxon>Euheterodonta</taxon>
        <taxon>Imparidentia</taxon>
        <taxon>Neoheterodontei</taxon>
        <taxon>Myida</taxon>
        <taxon>Dreissenoidea</taxon>
        <taxon>Dreissenidae</taxon>
        <taxon>Dreissena</taxon>
    </lineage>
</organism>
<evidence type="ECO:0000313" key="1">
    <source>
        <dbReference type="EMBL" id="KAH3740728.1"/>
    </source>
</evidence>
<comment type="caution">
    <text evidence="1">The sequence shown here is derived from an EMBL/GenBank/DDBJ whole genome shotgun (WGS) entry which is preliminary data.</text>
</comment>
<reference evidence="1" key="2">
    <citation type="submission" date="2020-11" db="EMBL/GenBank/DDBJ databases">
        <authorList>
            <person name="McCartney M.A."/>
            <person name="Auch B."/>
            <person name="Kono T."/>
            <person name="Mallez S."/>
            <person name="Becker A."/>
            <person name="Gohl D.M."/>
            <person name="Silverstein K.A.T."/>
            <person name="Koren S."/>
            <person name="Bechman K.B."/>
            <person name="Herman A."/>
            <person name="Abrahante J.E."/>
            <person name="Garbe J."/>
        </authorList>
    </citation>
    <scope>NUCLEOTIDE SEQUENCE</scope>
    <source>
        <strain evidence="1">Duluth1</strain>
        <tissue evidence="1">Whole animal</tissue>
    </source>
</reference>
<name>A0A9D4D821_DREPO</name>
<sequence length="78" mass="8908">MKKKLDFRPQITGNTNLPELKAQQSYLRPTFDATPRPLSIKIDDQGPGFTNPFLDLRIDLEPRTLRLVYGYKQASTGD</sequence>
<gene>
    <name evidence="1" type="ORF">DPMN_047438</name>
</gene>
<dbReference type="EMBL" id="JAIWYP010000011">
    <property type="protein sequence ID" value="KAH3740728.1"/>
    <property type="molecule type" value="Genomic_DNA"/>
</dbReference>
<reference evidence="1" key="1">
    <citation type="journal article" date="2019" name="bioRxiv">
        <title>The Genome of the Zebra Mussel, Dreissena polymorpha: A Resource for Invasive Species Research.</title>
        <authorList>
            <person name="McCartney M.A."/>
            <person name="Auch B."/>
            <person name="Kono T."/>
            <person name="Mallez S."/>
            <person name="Zhang Y."/>
            <person name="Obille A."/>
            <person name="Becker A."/>
            <person name="Abrahante J.E."/>
            <person name="Garbe J."/>
            <person name="Badalamenti J.P."/>
            <person name="Herman A."/>
            <person name="Mangelson H."/>
            <person name="Liachko I."/>
            <person name="Sullivan S."/>
            <person name="Sone E.D."/>
            <person name="Koren S."/>
            <person name="Silverstein K.A.T."/>
            <person name="Beckman K.B."/>
            <person name="Gohl D.M."/>
        </authorList>
    </citation>
    <scope>NUCLEOTIDE SEQUENCE</scope>
    <source>
        <strain evidence="1">Duluth1</strain>
        <tissue evidence="1">Whole animal</tissue>
    </source>
</reference>